<evidence type="ECO:0000313" key="2">
    <source>
        <dbReference type="EMBL" id="THU83087.1"/>
    </source>
</evidence>
<keyword evidence="3" id="KW-1185">Reference proteome</keyword>
<protein>
    <submittedName>
        <fullName evidence="2">Uncharacterized protein</fullName>
    </submittedName>
</protein>
<proteinExistence type="predicted"/>
<sequence>MRECQWKIVECIREGGDQTARGYPVSVVVEAVREETKSGKVGKLGTEKTLEWFEIGGFGVEEDERMRILRDEGEKVGGMDDGEDRKSNDGKGDGGDGGEEKQERSMYPVEGS</sequence>
<reference evidence="2 3" key="1">
    <citation type="journal article" date="2019" name="Nat. Ecol. Evol.">
        <title>Megaphylogeny resolves global patterns of mushroom evolution.</title>
        <authorList>
            <person name="Varga T."/>
            <person name="Krizsan K."/>
            <person name="Foldi C."/>
            <person name="Dima B."/>
            <person name="Sanchez-Garcia M."/>
            <person name="Sanchez-Ramirez S."/>
            <person name="Szollosi G.J."/>
            <person name="Szarkandi J.G."/>
            <person name="Papp V."/>
            <person name="Albert L."/>
            <person name="Andreopoulos W."/>
            <person name="Angelini C."/>
            <person name="Antonin V."/>
            <person name="Barry K.W."/>
            <person name="Bougher N.L."/>
            <person name="Buchanan P."/>
            <person name="Buyck B."/>
            <person name="Bense V."/>
            <person name="Catcheside P."/>
            <person name="Chovatia M."/>
            <person name="Cooper J."/>
            <person name="Damon W."/>
            <person name="Desjardin D."/>
            <person name="Finy P."/>
            <person name="Geml J."/>
            <person name="Haridas S."/>
            <person name="Hughes K."/>
            <person name="Justo A."/>
            <person name="Karasinski D."/>
            <person name="Kautmanova I."/>
            <person name="Kiss B."/>
            <person name="Kocsube S."/>
            <person name="Kotiranta H."/>
            <person name="LaButti K.M."/>
            <person name="Lechner B.E."/>
            <person name="Liimatainen K."/>
            <person name="Lipzen A."/>
            <person name="Lukacs Z."/>
            <person name="Mihaltcheva S."/>
            <person name="Morgado L.N."/>
            <person name="Niskanen T."/>
            <person name="Noordeloos M.E."/>
            <person name="Ohm R.A."/>
            <person name="Ortiz-Santana B."/>
            <person name="Ovrebo C."/>
            <person name="Racz N."/>
            <person name="Riley R."/>
            <person name="Savchenko A."/>
            <person name="Shiryaev A."/>
            <person name="Soop K."/>
            <person name="Spirin V."/>
            <person name="Szebenyi C."/>
            <person name="Tomsovsky M."/>
            <person name="Tulloss R.E."/>
            <person name="Uehling J."/>
            <person name="Grigoriev I.V."/>
            <person name="Vagvolgyi C."/>
            <person name="Papp T."/>
            <person name="Martin F.M."/>
            <person name="Miettinen O."/>
            <person name="Hibbett D.S."/>
            <person name="Nagy L.G."/>
        </authorList>
    </citation>
    <scope>NUCLEOTIDE SEQUENCE [LARGE SCALE GENOMIC DNA]</scope>
    <source>
        <strain evidence="2 3">CBS 962.96</strain>
    </source>
</reference>
<accession>A0A4S8L3K6</accession>
<dbReference type="EMBL" id="ML179687">
    <property type="protein sequence ID" value="THU83087.1"/>
    <property type="molecule type" value="Genomic_DNA"/>
</dbReference>
<evidence type="ECO:0000313" key="3">
    <source>
        <dbReference type="Proteomes" id="UP000297245"/>
    </source>
</evidence>
<dbReference type="AlphaFoldDB" id="A0A4S8L3K6"/>
<evidence type="ECO:0000256" key="1">
    <source>
        <dbReference type="SAM" id="MobiDB-lite"/>
    </source>
</evidence>
<dbReference type="Proteomes" id="UP000297245">
    <property type="component" value="Unassembled WGS sequence"/>
</dbReference>
<organism evidence="2 3">
    <name type="scientific">Dendrothele bispora (strain CBS 962.96)</name>
    <dbReference type="NCBI Taxonomy" id="1314807"/>
    <lineage>
        <taxon>Eukaryota</taxon>
        <taxon>Fungi</taxon>
        <taxon>Dikarya</taxon>
        <taxon>Basidiomycota</taxon>
        <taxon>Agaricomycotina</taxon>
        <taxon>Agaricomycetes</taxon>
        <taxon>Agaricomycetidae</taxon>
        <taxon>Agaricales</taxon>
        <taxon>Agaricales incertae sedis</taxon>
        <taxon>Dendrothele</taxon>
    </lineage>
</organism>
<gene>
    <name evidence="2" type="ORF">K435DRAFT_807780</name>
</gene>
<name>A0A4S8L3K6_DENBC</name>
<feature type="region of interest" description="Disordered" evidence="1">
    <location>
        <begin position="71"/>
        <end position="112"/>
    </location>
</feature>
<feature type="compositionally biased region" description="Basic and acidic residues" evidence="1">
    <location>
        <begin position="71"/>
        <end position="104"/>
    </location>
</feature>